<dbReference type="WBParaSite" id="TMUE_3000010759.1">
    <property type="protein sequence ID" value="TMUE_3000010759.1"/>
    <property type="gene ID" value="WBGene00293306"/>
</dbReference>
<accession>A0A5S6QUE7</accession>
<feature type="signal peptide" evidence="1">
    <location>
        <begin position="1"/>
        <end position="17"/>
    </location>
</feature>
<protein>
    <submittedName>
        <fullName evidence="3">PLAT domain-containing protein</fullName>
    </submittedName>
</protein>
<feature type="chain" id="PRO_5024356791" evidence="1">
    <location>
        <begin position="18"/>
        <end position="103"/>
    </location>
</feature>
<dbReference type="Proteomes" id="UP000046395">
    <property type="component" value="Unassembled WGS sequence"/>
</dbReference>
<organism evidence="2 3">
    <name type="scientific">Trichuris muris</name>
    <name type="common">Mouse whipworm</name>
    <dbReference type="NCBI Taxonomy" id="70415"/>
    <lineage>
        <taxon>Eukaryota</taxon>
        <taxon>Metazoa</taxon>
        <taxon>Ecdysozoa</taxon>
        <taxon>Nematoda</taxon>
        <taxon>Enoplea</taxon>
        <taxon>Dorylaimia</taxon>
        <taxon>Trichinellida</taxon>
        <taxon>Trichuridae</taxon>
        <taxon>Trichuris</taxon>
    </lineage>
</organism>
<sequence>MLVQLLMSLTFFANLSGAQKKQEVLLNVTMTSCGGQPNNVCVTAYTSAANETDEIRQGENRLVQFDWWYLLETKTSTHLVLTLDHFPNAPAYSQLIGINWLIH</sequence>
<evidence type="ECO:0000313" key="2">
    <source>
        <dbReference type="Proteomes" id="UP000046395"/>
    </source>
</evidence>
<reference evidence="3" key="1">
    <citation type="submission" date="2019-12" db="UniProtKB">
        <authorList>
            <consortium name="WormBaseParasite"/>
        </authorList>
    </citation>
    <scope>IDENTIFICATION</scope>
</reference>
<keyword evidence="2" id="KW-1185">Reference proteome</keyword>
<evidence type="ECO:0000256" key="1">
    <source>
        <dbReference type="SAM" id="SignalP"/>
    </source>
</evidence>
<keyword evidence="1" id="KW-0732">Signal</keyword>
<proteinExistence type="predicted"/>
<name>A0A5S6QUE7_TRIMR</name>
<evidence type="ECO:0000313" key="3">
    <source>
        <dbReference type="WBParaSite" id="TMUE_3000010759.1"/>
    </source>
</evidence>
<dbReference type="AlphaFoldDB" id="A0A5S6QUE7"/>